<keyword evidence="6" id="KW-0809">Transit peptide</keyword>
<dbReference type="InterPro" id="IPR016164">
    <property type="entry name" value="FAD-linked_Oxase-like_C"/>
</dbReference>
<evidence type="ECO:0000256" key="6">
    <source>
        <dbReference type="ARBA" id="ARBA00022946"/>
    </source>
</evidence>
<dbReference type="FunFam" id="1.10.45.10:FF:000001">
    <property type="entry name" value="D-lactate dehydrogenase mitochondrial"/>
    <property type="match status" value="1"/>
</dbReference>
<evidence type="ECO:0000256" key="1">
    <source>
        <dbReference type="ARBA" id="ARBA00001974"/>
    </source>
</evidence>
<dbReference type="Pfam" id="PF01565">
    <property type="entry name" value="FAD_binding_4"/>
    <property type="match status" value="1"/>
</dbReference>
<dbReference type="InterPro" id="IPR016171">
    <property type="entry name" value="Vanillyl_alc_oxidase_C-sub2"/>
</dbReference>
<protein>
    <recommendedName>
        <fullName evidence="9">D-lactate dehydrogenase (cytochrome)</fullName>
        <ecNumber evidence="9">1.1.2.4</ecNumber>
    </recommendedName>
</protein>
<keyword evidence="8" id="KW-0496">Mitochondrion</keyword>
<evidence type="ECO:0000256" key="9">
    <source>
        <dbReference type="ARBA" id="ARBA00038897"/>
    </source>
</evidence>
<dbReference type="Gene3D" id="1.10.45.10">
    <property type="entry name" value="Vanillyl-alcohol Oxidase, Chain A, domain 4"/>
    <property type="match status" value="1"/>
</dbReference>
<dbReference type="Pfam" id="PF02913">
    <property type="entry name" value="FAD-oxidase_C"/>
    <property type="match status" value="1"/>
</dbReference>
<keyword evidence="7" id="KW-0560">Oxidoreductase</keyword>
<dbReference type="EMBL" id="CAJHUC010001693">
    <property type="protein sequence ID" value="CAD7702042.1"/>
    <property type="molecule type" value="Genomic_DNA"/>
</dbReference>
<evidence type="ECO:0000256" key="7">
    <source>
        <dbReference type="ARBA" id="ARBA00023002"/>
    </source>
</evidence>
<dbReference type="SUPFAM" id="SSF56176">
    <property type="entry name" value="FAD-binding/transporter-associated domain-like"/>
    <property type="match status" value="1"/>
</dbReference>
<evidence type="ECO:0000256" key="4">
    <source>
        <dbReference type="ARBA" id="ARBA00022630"/>
    </source>
</evidence>
<dbReference type="GO" id="GO:0004458">
    <property type="term" value="F:D-lactate dehydrogenase (cytochrome) activity"/>
    <property type="evidence" value="ECO:0007669"/>
    <property type="project" value="UniProtKB-EC"/>
</dbReference>
<dbReference type="PANTHER" id="PTHR11748:SF111">
    <property type="entry name" value="D-LACTATE DEHYDROGENASE, MITOCHONDRIAL-RELATED"/>
    <property type="match status" value="1"/>
</dbReference>
<comment type="caution">
    <text evidence="11">The sequence shown here is derived from an EMBL/GenBank/DDBJ whole genome shotgun (WGS) entry which is preliminary data.</text>
</comment>
<keyword evidence="5" id="KW-0274">FAD</keyword>
<evidence type="ECO:0000259" key="10">
    <source>
        <dbReference type="PROSITE" id="PS51387"/>
    </source>
</evidence>
<dbReference type="FunFam" id="3.30.465.10:FF:000016">
    <property type="entry name" value="probable D-lactate dehydrogenase, mitochondrial"/>
    <property type="match status" value="1"/>
</dbReference>
<dbReference type="InterPro" id="IPR036318">
    <property type="entry name" value="FAD-bd_PCMH-like_sf"/>
</dbReference>
<dbReference type="SUPFAM" id="SSF55103">
    <property type="entry name" value="FAD-linked oxidases, C-terminal domain"/>
    <property type="match status" value="1"/>
</dbReference>
<dbReference type="PANTHER" id="PTHR11748">
    <property type="entry name" value="D-LACTATE DEHYDROGENASE"/>
    <property type="match status" value="1"/>
</dbReference>
<evidence type="ECO:0000256" key="5">
    <source>
        <dbReference type="ARBA" id="ARBA00022827"/>
    </source>
</evidence>
<dbReference type="PROSITE" id="PS51387">
    <property type="entry name" value="FAD_PCMH"/>
    <property type="match status" value="1"/>
</dbReference>
<evidence type="ECO:0000313" key="11">
    <source>
        <dbReference type="EMBL" id="CAD7702042.1"/>
    </source>
</evidence>
<dbReference type="Gene3D" id="3.30.465.10">
    <property type="match status" value="1"/>
</dbReference>
<dbReference type="InterPro" id="IPR016169">
    <property type="entry name" value="FAD-bd_PCMH_sub2"/>
</dbReference>
<keyword evidence="4" id="KW-0285">Flavoprotein</keyword>
<dbReference type="InterPro" id="IPR004113">
    <property type="entry name" value="FAD-bd_oxidored_4_C"/>
</dbReference>
<dbReference type="GO" id="GO:0005739">
    <property type="term" value="C:mitochondrion"/>
    <property type="evidence" value="ECO:0007669"/>
    <property type="project" value="UniProtKB-SubCell"/>
</dbReference>
<dbReference type="GO" id="GO:0008720">
    <property type="term" value="F:D-lactate dehydrogenase (NAD+) activity"/>
    <property type="evidence" value="ECO:0007669"/>
    <property type="project" value="TreeGrafter"/>
</dbReference>
<dbReference type="OrthoDB" id="5332616at2759"/>
<accession>A0A8S1J4L7</accession>
<evidence type="ECO:0000256" key="2">
    <source>
        <dbReference type="ARBA" id="ARBA00004173"/>
    </source>
</evidence>
<evidence type="ECO:0000256" key="8">
    <source>
        <dbReference type="ARBA" id="ARBA00023128"/>
    </source>
</evidence>
<comment type="subcellular location">
    <subcellularLocation>
        <location evidence="2">Mitochondrion</location>
    </subcellularLocation>
</comment>
<comment type="cofactor">
    <cofactor evidence="1">
        <name>FAD</name>
        <dbReference type="ChEBI" id="CHEBI:57692"/>
    </cofactor>
</comment>
<dbReference type="Gene3D" id="3.30.70.2740">
    <property type="match status" value="1"/>
</dbReference>
<dbReference type="FunFam" id="3.30.70.2740:FF:000001">
    <property type="entry name" value="D-lactate dehydrogenase mitochondrial"/>
    <property type="match status" value="1"/>
</dbReference>
<feature type="domain" description="FAD-binding PCMH-type" evidence="10">
    <location>
        <begin position="51"/>
        <end position="228"/>
    </location>
</feature>
<dbReference type="Proteomes" id="UP000708148">
    <property type="component" value="Unassembled WGS sequence"/>
</dbReference>
<keyword evidence="12" id="KW-1185">Reference proteome</keyword>
<dbReference type="InterPro" id="IPR016166">
    <property type="entry name" value="FAD-bd_PCMH"/>
</dbReference>
<proteinExistence type="inferred from homology"/>
<organism evidence="11 12">
    <name type="scientific">Ostreobium quekettii</name>
    <dbReference type="NCBI Taxonomy" id="121088"/>
    <lineage>
        <taxon>Eukaryota</taxon>
        <taxon>Viridiplantae</taxon>
        <taxon>Chlorophyta</taxon>
        <taxon>core chlorophytes</taxon>
        <taxon>Ulvophyceae</taxon>
        <taxon>TCBD clade</taxon>
        <taxon>Bryopsidales</taxon>
        <taxon>Ostreobineae</taxon>
        <taxon>Ostreobiaceae</taxon>
        <taxon>Ostreobium</taxon>
    </lineage>
</organism>
<sequence>MKLDVLSFSTSTLRSSLPGPLLSFIEKVAPGRTSTQLSVLEQHGRDESGRPAVAPDLVVYPHSTEEISQIVAACNEAGTAVVPYGIGTSLEGHVAALRGGVSLDMVQMNHILEVNHEDMDCRVQAGVTHRQLNQALRSHGAFFPVDPGADATIGGMASTRASGTNAVRYGTMRDAVMGLTVVLADGRVMRTGGRSRKSSAGFDLTRLMVGSEGTLGVVTEVALRLHGVPEAITTAVCEFKAMKGAVDAVTEIIQCAIPIARMELLDEVAINAVNAYSKTTLTAAPTVFFEFHGTDLGVEEQAKLVGEIVEEHSGTGFQWAATEAERARLWSARHSAYWACVQLRPGAKIVTTDVCVPVSKLADCILGSQREARDAGILAPLVGHVGDGNFHMMLLIDPNSSDEVMKAQAMVDNMVHRAHSLGGTCTGEHGIGQGKLKYLEAEHGRVPLDVMHALKAALDPNNILNPGKLGSDPDSFAPSAPQ</sequence>
<dbReference type="InterPro" id="IPR006094">
    <property type="entry name" value="Oxid_FAD_bind_N"/>
</dbReference>
<dbReference type="EC" id="1.1.2.4" evidence="9"/>
<dbReference type="GO" id="GO:1903457">
    <property type="term" value="P:lactate catabolic process"/>
    <property type="evidence" value="ECO:0007669"/>
    <property type="project" value="TreeGrafter"/>
</dbReference>
<name>A0A8S1J4L7_9CHLO</name>
<evidence type="ECO:0000256" key="3">
    <source>
        <dbReference type="ARBA" id="ARBA00008000"/>
    </source>
</evidence>
<gene>
    <name evidence="11" type="ORF">OSTQU699_LOCUS7399</name>
</gene>
<comment type="similarity">
    <text evidence="3">Belongs to the FAD-binding oxidoreductase/transferase type 4 family.</text>
</comment>
<reference evidence="11" key="1">
    <citation type="submission" date="2020-12" db="EMBL/GenBank/DDBJ databases">
        <authorList>
            <person name="Iha C."/>
        </authorList>
    </citation>
    <scope>NUCLEOTIDE SEQUENCE</scope>
</reference>
<evidence type="ECO:0000313" key="12">
    <source>
        <dbReference type="Proteomes" id="UP000708148"/>
    </source>
</evidence>
<dbReference type="AlphaFoldDB" id="A0A8S1J4L7"/>
<dbReference type="GO" id="GO:0071949">
    <property type="term" value="F:FAD binding"/>
    <property type="evidence" value="ECO:0007669"/>
    <property type="project" value="InterPro"/>
</dbReference>